<dbReference type="NCBIfam" id="TIGR00732">
    <property type="entry name" value="dprA"/>
    <property type="match status" value="1"/>
</dbReference>
<feature type="domain" description="Smf/DprA SLOG" evidence="3">
    <location>
        <begin position="99"/>
        <end position="311"/>
    </location>
</feature>
<dbReference type="InterPro" id="IPR003488">
    <property type="entry name" value="DprA"/>
</dbReference>
<dbReference type="EMBL" id="JBHTBH010000003">
    <property type="protein sequence ID" value="MFC7327868.1"/>
    <property type="molecule type" value="Genomic_DNA"/>
</dbReference>
<reference evidence="5" key="1">
    <citation type="journal article" date="2019" name="Int. J. Syst. Evol. Microbiol.">
        <title>The Global Catalogue of Microorganisms (GCM) 10K type strain sequencing project: providing services to taxonomists for standard genome sequencing and annotation.</title>
        <authorList>
            <consortium name="The Broad Institute Genomics Platform"/>
            <consortium name="The Broad Institute Genome Sequencing Center for Infectious Disease"/>
            <person name="Wu L."/>
            <person name="Ma J."/>
        </authorList>
    </citation>
    <scope>NUCLEOTIDE SEQUENCE [LARGE SCALE GENOMIC DNA]</scope>
    <source>
        <strain evidence="5">CGMCC 4.7382</strain>
    </source>
</reference>
<gene>
    <name evidence="4" type="primary">dprA</name>
    <name evidence="4" type="ORF">ACFQRF_08940</name>
</gene>
<dbReference type="SUPFAM" id="SSF46785">
    <property type="entry name" value="Winged helix' DNA-binding domain"/>
    <property type="match status" value="1"/>
</dbReference>
<feature type="region of interest" description="Disordered" evidence="2">
    <location>
        <begin position="390"/>
        <end position="423"/>
    </location>
</feature>
<dbReference type="InterPro" id="IPR036390">
    <property type="entry name" value="WH_DNA-bd_sf"/>
</dbReference>
<dbReference type="Gene3D" id="3.40.50.450">
    <property type="match status" value="1"/>
</dbReference>
<dbReference type="Pfam" id="PF02481">
    <property type="entry name" value="DNA_processg_A"/>
    <property type="match status" value="1"/>
</dbReference>
<protein>
    <submittedName>
        <fullName evidence="4">DNA-processing protein DprA</fullName>
    </submittedName>
</protein>
<sequence length="423" mass="43774">MEPAEPPVEPPPAAPPGPDDALARAGLTAVADPGDPVLGRLLDRFGAARVWAALRTDRALPTDTSDDGVRRRLHRWRDRARHVDPDALLAGGDPLHARLVVPGDPEWPGQLDALGERRPYALWVRGAHDLRNACLRSVALVGARAASSYGVHVAGELGCALAERSWVTVSGGAYGIDGAAHRGALTGGAATVVVLACGLDIGYPRGHESLFADVAARGTLVTEHPPGVAPTRHGFLVRNRLIAALTPGTVVVEAGTRSGAINTAAHARDLCRVLMAVPGPVTSALSAGCHRLLRDWQAVCVTDAADVIEQVGRIGDDLRPPSGPVVPPDQLDPTDARILAAVPERPGASGPAAIASAAGVDLDSALRHLGLLAAAGFVERAPGGWRVRAAPTAVPRGRSRTHHRSGRPRRSPGGEGPVTMPGA</sequence>
<feature type="compositionally biased region" description="Basic residues" evidence="2">
    <location>
        <begin position="397"/>
        <end position="410"/>
    </location>
</feature>
<evidence type="ECO:0000313" key="5">
    <source>
        <dbReference type="Proteomes" id="UP001596540"/>
    </source>
</evidence>
<evidence type="ECO:0000313" key="4">
    <source>
        <dbReference type="EMBL" id="MFC7327868.1"/>
    </source>
</evidence>
<dbReference type="InterPro" id="IPR057666">
    <property type="entry name" value="DrpA_SLOG"/>
</dbReference>
<dbReference type="PANTHER" id="PTHR43022">
    <property type="entry name" value="PROTEIN SMF"/>
    <property type="match status" value="1"/>
</dbReference>
<evidence type="ECO:0000256" key="1">
    <source>
        <dbReference type="ARBA" id="ARBA00006525"/>
    </source>
</evidence>
<evidence type="ECO:0000256" key="2">
    <source>
        <dbReference type="SAM" id="MobiDB-lite"/>
    </source>
</evidence>
<organism evidence="4 5">
    <name type="scientific">Marinactinospora rubrisoli</name>
    <dbReference type="NCBI Taxonomy" id="2715399"/>
    <lineage>
        <taxon>Bacteria</taxon>
        <taxon>Bacillati</taxon>
        <taxon>Actinomycetota</taxon>
        <taxon>Actinomycetes</taxon>
        <taxon>Streptosporangiales</taxon>
        <taxon>Nocardiopsidaceae</taxon>
        <taxon>Marinactinospora</taxon>
    </lineage>
</organism>
<comment type="caution">
    <text evidence="4">The sequence shown here is derived from an EMBL/GenBank/DDBJ whole genome shotgun (WGS) entry which is preliminary data.</text>
</comment>
<evidence type="ECO:0000259" key="3">
    <source>
        <dbReference type="Pfam" id="PF02481"/>
    </source>
</evidence>
<dbReference type="Proteomes" id="UP001596540">
    <property type="component" value="Unassembled WGS sequence"/>
</dbReference>
<name>A0ABW2KEW5_9ACTN</name>
<keyword evidence="5" id="KW-1185">Reference proteome</keyword>
<dbReference type="SUPFAM" id="SSF102405">
    <property type="entry name" value="MCP/YpsA-like"/>
    <property type="match status" value="1"/>
</dbReference>
<feature type="region of interest" description="Disordered" evidence="2">
    <location>
        <begin position="1"/>
        <end position="22"/>
    </location>
</feature>
<feature type="compositionally biased region" description="Pro residues" evidence="2">
    <location>
        <begin position="1"/>
        <end position="18"/>
    </location>
</feature>
<dbReference type="PANTHER" id="PTHR43022:SF1">
    <property type="entry name" value="PROTEIN SMF"/>
    <property type="match status" value="1"/>
</dbReference>
<comment type="similarity">
    <text evidence="1">Belongs to the DprA/Smf family.</text>
</comment>
<accession>A0ABW2KEW5</accession>
<proteinExistence type="inferred from homology"/>